<evidence type="ECO:0008006" key="3">
    <source>
        <dbReference type="Google" id="ProtNLM"/>
    </source>
</evidence>
<organism evidence="1 2">
    <name type="scientific">Micromonospora rhizosphaerae</name>
    <dbReference type="NCBI Taxonomy" id="568872"/>
    <lineage>
        <taxon>Bacteria</taxon>
        <taxon>Bacillati</taxon>
        <taxon>Actinomycetota</taxon>
        <taxon>Actinomycetes</taxon>
        <taxon>Micromonosporales</taxon>
        <taxon>Micromonosporaceae</taxon>
        <taxon>Micromonospora</taxon>
    </lineage>
</organism>
<keyword evidence="2" id="KW-1185">Reference proteome</keyword>
<reference evidence="2" key="1">
    <citation type="submission" date="2016-06" db="EMBL/GenBank/DDBJ databases">
        <authorList>
            <person name="Varghese N."/>
            <person name="Submissions Spin"/>
        </authorList>
    </citation>
    <scope>NUCLEOTIDE SEQUENCE [LARGE SCALE GENOMIC DNA]</scope>
    <source>
        <strain evidence="2">DSM 45431</strain>
    </source>
</reference>
<sequence>MLLRRAYVGVTNALAMLRLLPMSDRAKDAEILTLRHQIMVLQRQLHGQKIRFTPADRALLAALLHRLPRAVLRQIRLLVRPETVLRWHRDLTAPSATPWTTR</sequence>
<gene>
    <name evidence="1" type="ORF">GA0070624_3420</name>
</gene>
<dbReference type="RefSeq" id="WP_091342250.1">
    <property type="nucleotide sequence ID" value="NZ_FMHV01000002.1"/>
</dbReference>
<proteinExistence type="predicted"/>
<dbReference type="Proteomes" id="UP000199413">
    <property type="component" value="Unassembled WGS sequence"/>
</dbReference>
<protein>
    <recommendedName>
        <fullName evidence="3">Integrase</fullName>
    </recommendedName>
</protein>
<dbReference type="STRING" id="568872.GA0070624_3420"/>
<evidence type="ECO:0000313" key="1">
    <source>
        <dbReference type="EMBL" id="SCL27033.1"/>
    </source>
</evidence>
<dbReference type="EMBL" id="FMHV01000002">
    <property type="protein sequence ID" value="SCL27033.1"/>
    <property type="molecule type" value="Genomic_DNA"/>
</dbReference>
<dbReference type="AlphaFoldDB" id="A0A1C6SCG4"/>
<evidence type="ECO:0000313" key="2">
    <source>
        <dbReference type="Proteomes" id="UP000199413"/>
    </source>
</evidence>
<accession>A0A1C6SCG4</accession>
<name>A0A1C6SCG4_9ACTN</name>
<dbReference type="OrthoDB" id="1551204at2"/>